<feature type="transmembrane region" description="Helical" evidence="12">
    <location>
        <begin position="56"/>
        <end position="80"/>
    </location>
</feature>
<gene>
    <name evidence="13" type="ORF">C0J50_5384</name>
</gene>
<dbReference type="SUPFAM" id="SSF81321">
    <property type="entry name" value="Family A G protein-coupled receptor-like"/>
    <property type="match status" value="1"/>
</dbReference>
<evidence type="ECO:0000256" key="11">
    <source>
        <dbReference type="SAM" id="MobiDB-lite"/>
    </source>
</evidence>
<feature type="transmembrane region" description="Helical" evidence="12">
    <location>
        <begin position="128"/>
        <end position="149"/>
    </location>
</feature>
<dbReference type="InterPro" id="IPR003981">
    <property type="entry name" value="Leukotriene_B4_rcpt"/>
</dbReference>
<evidence type="ECO:0000256" key="8">
    <source>
        <dbReference type="ARBA" id="ARBA00023170"/>
    </source>
</evidence>
<feature type="region of interest" description="Disordered" evidence="11">
    <location>
        <begin position="348"/>
        <end position="388"/>
    </location>
</feature>
<dbReference type="GO" id="GO:0005886">
    <property type="term" value="C:plasma membrane"/>
    <property type="evidence" value="ECO:0007669"/>
    <property type="project" value="UniProtKB-SubCell"/>
</dbReference>
<dbReference type="Pfam" id="PF00001">
    <property type="entry name" value="7tm_1"/>
    <property type="match status" value="1"/>
</dbReference>
<feature type="compositionally biased region" description="Polar residues" evidence="11">
    <location>
        <begin position="348"/>
        <end position="357"/>
    </location>
</feature>
<evidence type="ECO:0000256" key="7">
    <source>
        <dbReference type="ARBA" id="ARBA00023136"/>
    </source>
</evidence>
<dbReference type="GO" id="GO:0004875">
    <property type="term" value="F:complement receptor activity"/>
    <property type="evidence" value="ECO:0007669"/>
    <property type="project" value="TreeGrafter"/>
</dbReference>
<comment type="subcellular location">
    <subcellularLocation>
        <location evidence="1">Cell membrane</location>
        <topology evidence="1">Multi-pass membrane protein</topology>
    </subcellularLocation>
</comment>
<dbReference type="PRINTS" id="PR01476">
    <property type="entry name" value="LTBRECEPTOR"/>
</dbReference>
<name>A0AAD5FAU9_SILAS</name>
<dbReference type="Proteomes" id="UP001205998">
    <property type="component" value="Unassembled WGS sequence"/>
</dbReference>
<dbReference type="GO" id="GO:0004974">
    <property type="term" value="F:leukotriene receptor activity"/>
    <property type="evidence" value="ECO:0007669"/>
    <property type="project" value="InterPro"/>
</dbReference>
<keyword evidence="5 12" id="KW-1133">Transmembrane helix</keyword>
<dbReference type="EMBL" id="MU574732">
    <property type="protein sequence ID" value="KAI5610031.1"/>
    <property type="molecule type" value="Genomic_DNA"/>
</dbReference>
<keyword evidence="14" id="KW-1185">Reference proteome</keyword>
<keyword evidence="9" id="KW-0325">Glycoprotein</keyword>
<keyword evidence="7 12" id="KW-0472">Membrane</keyword>
<feature type="transmembrane region" description="Helical" evidence="12">
    <location>
        <begin position="302"/>
        <end position="321"/>
    </location>
</feature>
<keyword evidence="10" id="KW-0807">Transducer</keyword>
<dbReference type="FunFam" id="1.20.1070.10:FF:000109">
    <property type="entry name" value="Leukotriene B4 receptor"/>
    <property type="match status" value="1"/>
</dbReference>
<feature type="transmembrane region" description="Helical" evidence="12">
    <location>
        <begin position="259"/>
        <end position="282"/>
    </location>
</feature>
<evidence type="ECO:0000256" key="2">
    <source>
        <dbReference type="ARBA" id="ARBA00022475"/>
    </source>
</evidence>
<evidence type="ECO:0000256" key="3">
    <source>
        <dbReference type="ARBA" id="ARBA00022553"/>
    </source>
</evidence>
<evidence type="ECO:0000256" key="9">
    <source>
        <dbReference type="ARBA" id="ARBA00023180"/>
    </source>
</evidence>
<evidence type="ECO:0000313" key="14">
    <source>
        <dbReference type="Proteomes" id="UP001205998"/>
    </source>
</evidence>
<protein>
    <submittedName>
        <fullName evidence="13">Leukotriene B4 receptor 2a</fullName>
    </submittedName>
</protein>
<organism evidence="13 14">
    <name type="scientific">Silurus asotus</name>
    <name type="common">Amur catfish</name>
    <name type="synonym">Parasilurus asotus</name>
    <dbReference type="NCBI Taxonomy" id="30991"/>
    <lineage>
        <taxon>Eukaryota</taxon>
        <taxon>Metazoa</taxon>
        <taxon>Chordata</taxon>
        <taxon>Craniata</taxon>
        <taxon>Vertebrata</taxon>
        <taxon>Euteleostomi</taxon>
        <taxon>Actinopterygii</taxon>
        <taxon>Neopterygii</taxon>
        <taxon>Teleostei</taxon>
        <taxon>Ostariophysi</taxon>
        <taxon>Siluriformes</taxon>
        <taxon>Siluridae</taxon>
        <taxon>Silurus</taxon>
    </lineage>
</organism>
<proteinExistence type="predicted"/>
<feature type="transmembrane region" description="Helical" evidence="12">
    <location>
        <begin position="224"/>
        <end position="243"/>
    </location>
</feature>
<evidence type="ECO:0000256" key="1">
    <source>
        <dbReference type="ARBA" id="ARBA00004651"/>
    </source>
</evidence>
<dbReference type="InterPro" id="IPR000826">
    <property type="entry name" value="Formyl_rcpt-rel"/>
</dbReference>
<evidence type="ECO:0000313" key="13">
    <source>
        <dbReference type="EMBL" id="KAI5610031.1"/>
    </source>
</evidence>
<comment type="caution">
    <text evidence="13">The sequence shown here is derived from an EMBL/GenBank/DDBJ whole genome shotgun (WGS) entry which is preliminary data.</text>
</comment>
<feature type="transmembrane region" description="Helical" evidence="12">
    <location>
        <begin position="170"/>
        <end position="191"/>
    </location>
</feature>
<evidence type="ECO:0000256" key="10">
    <source>
        <dbReference type="ARBA" id="ARBA00023224"/>
    </source>
</evidence>
<keyword evidence="2" id="KW-1003">Cell membrane</keyword>
<dbReference type="InterPro" id="IPR000276">
    <property type="entry name" value="GPCR_Rhodpsn"/>
</dbReference>
<accession>A0AAD5FAU9</accession>
<reference evidence="13" key="1">
    <citation type="submission" date="2018-07" db="EMBL/GenBank/DDBJ databases">
        <title>Comparative genomics of catfishes provides insights into carnivory and benthic adaptation.</title>
        <authorList>
            <person name="Zhang Y."/>
            <person name="Wang D."/>
            <person name="Peng Z."/>
            <person name="Zheng S."/>
            <person name="Shao F."/>
            <person name="Tao W."/>
        </authorList>
    </citation>
    <scope>NUCLEOTIDE SEQUENCE</scope>
    <source>
        <strain evidence="13">Chongqing</strain>
    </source>
</reference>
<keyword evidence="3" id="KW-0597">Phosphoprotein</keyword>
<dbReference type="Gene3D" id="1.20.1070.10">
    <property type="entry name" value="Rhodopsin 7-helix transmembrane proteins"/>
    <property type="match status" value="1"/>
</dbReference>
<dbReference type="PANTHER" id="PTHR24225">
    <property type="entry name" value="CHEMOTACTIC RECEPTOR"/>
    <property type="match status" value="1"/>
</dbReference>
<dbReference type="AlphaFoldDB" id="A0AAD5FAU9"/>
<evidence type="ECO:0000256" key="12">
    <source>
        <dbReference type="SAM" id="Phobius"/>
    </source>
</evidence>
<keyword evidence="6" id="KW-0297">G-protein coupled receptor</keyword>
<dbReference type="GO" id="GO:0007204">
    <property type="term" value="P:positive regulation of cytosolic calcium ion concentration"/>
    <property type="evidence" value="ECO:0007669"/>
    <property type="project" value="TreeGrafter"/>
</dbReference>
<evidence type="ECO:0000256" key="4">
    <source>
        <dbReference type="ARBA" id="ARBA00022692"/>
    </source>
</evidence>
<evidence type="ECO:0000256" key="5">
    <source>
        <dbReference type="ARBA" id="ARBA00022989"/>
    </source>
</evidence>
<feature type="transmembrane region" description="Helical" evidence="12">
    <location>
        <begin position="92"/>
        <end position="116"/>
    </location>
</feature>
<sequence>MSANGFARCRYHTDATIMAFITPEQNFSSLVYEAMAVTSPNGTKPSILSSLVATRIGALILLISFLLGIPGNGFVVWSILTQTKRRSVTTTLILNLACADGMLMLLTPFFVIYLFQRSWEFGEIMCKVLYYFCCANMYASIFLITLMSLHRMVAVVCPQHLATFSTHKTLLRALVVIWILALVLAIPVLVFRKIEPDYEKNITVCDCFHNETQYAVMQYSTETILGFFLPYSLILVSYSRVLLRIRRTRFQRRLRSEKLILIIIFTFALFWLPYHVVNMLQVSEGLIPGNKILNIRVKMRPFVGAVAFVSSCINPILYMFFGKAYMRRAGLAFMARLFEATGRDSASRNYRNQQSEVGENDGLRDKESESTASINNSVKAPKEQNGKQ</sequence>
<keyword evidence="4 12" id="KW-0812">Transmembrane</keyword>
<evidence type="ECO:0000256" key="6">
    <source>
        <dbReference type="ARBA" id="ARBA00023040"/>
    </source>
</evidence>
<dbReference type="GO" id="GO:0007200">
    <property type="term" value="P:phospholipase C-activating G protein-coupled receptor signaling pathway"/>
    <property type="evidence" value="ECO:0007669"/>
    <property type="project" value="TreeGrafter"/>
</dbReference>
<keyword evidence="8 13" id="KW-0675">Receptor</keyword>
<dbReference type="PRINTS" id="PR00237">
    <property type="entry name" value="GPCRRHODOPSN"/>
</dbReference>
<dbReference type="GO" id="GO:0006954">
    <property type="term" value="P:inflammatory response"/>
    <property type="evidence" value="ECO:0007669"/>
    <property type="project" value="TreeGrafter"/>
</dbReference>
<dbReference type="PANTHER" id="PTHR24225:SF72">
    <property type="entry name" value="G-PROTEIN COUPLED RECEPTORS FAMILY 1 PROFILE DOMAIN-CONTAINING PROTEIN-RELATED"/>
    <property type="match status" value="1"/>
</dbReference>